<dbReference type="STRING" id="870482.SAMN04487987_103376"/>
<dbReference type="EMBL" id="FOMI01000003">
    <property type="protein sequence ID" value="SFD07396.1"/>
    <property type="molecule type" value="Genomic_DNA"/>
</dbReference>
<dbReference type="OrthoDB" id="1422531at2"/>
<name>A0A1I1PCF7_9FLAO</name>
<organism evidence="2 3">
    <name type="scientific">Algibacter pectinivorans</name>
    <dbReference type="NCBI Taxonomy" id="870482"/>
    <lineage>
        <taxon>Bacteria</taxon>
        <taxon>Pseudomonadati</taxon>
        <taxon>Bacteroidota</taxon>
        <taxon>Flavobacteriia</taxon>
        <taxon>Flavobacteriales</taxon>
        <taxon>Flavobacteriaceae</taxon>
        <taxon>Algibacter</taxon>
    </lineage>
</organism>
<dbReference type="AlphaFoldDB" id="A0A1I1PCF7"/>
<dbReference type="Pfam" id="PF13480">
    <property type="entry name" value="Acetyltransf_6"/>
    <property type="match status" value="1"/>
</dbReference>
<gene>
    <name evidence="2" type="ORF">SAMN04487987_103376</name>
</gene>
<keyword evidence="2" id="KW-0808">Transferase</keyword>
<evidence type="ECO:0000313" key="2">
    <source>
        <dbReference type="EMBL" id="SFD07396.1"/>
    </source>
</evidence>
<sequence length="420" mass="49636">MNKTLSSCRLFKEKWKLHYAKATKLYNYNSIDGISFTKGKLLPVYSSIGGSLLMTSNNYTIKANSQWPLKNKLFIVYNIPNYNNTLKNLEPKAKYKIKRIREYKAYMADFSEYENINDYFTKQVGRKKIGNIKRRQKKLESCFNISYKLFYKTTINKKEYLDLMNAFKALLIEKFKLRKEFYSITDNYFWNFYTDTILPMVSNGEASLYVVYNDKKPISFYLCYHIESLSIGVIPVFDVNYYKFGLGSITIMNLFESLTAKGFNKFDFYKGEYGYKKDWCNKTYNYEYHLIYKPSILTSGLSCFIAAKFKLKQFLRQKGVNNFYYSAVFKLKNRKLPEIKHYKITPVLPSEVSNLILEAYIISVESLNSELKKEVYNHLYINNLHLDLISVFQVKKEQFIIKNNSNNSYFKISPSSLEIK</sequence>
<evidence type="ECO:0000313" key="3">
    <source>
        <dbReference type="Proteomes" id="UP000199439"/>
    </source>
</evidence>
<dbReference type="InterPro" id="IPR038740">
    <property type="entry name" value="BioF2-like_GNAT_dom"/>
</dbReference>
<dbReference type="Proteomes" id="UP000199439">
    <property type="component" value="Unassembled WGS sequence"/>
</dbReference>
<dbReference type="InterPro" id="IPR016181">
    <property type="entry name" value="Acyl_CoA_acyltransferase"/>
</dbReference>
<feature type="domain" description="BioF2-like acetyltransferase" evidence="1">
    <location>
        <begin position="127"/>
        <end position="277"/>
    </location>
</feature>
<proteinExistence type="predicted"/>
<dbReference type="RefSeq" id="WP_092850754.1">
    <property type="nucleotide sequence ID" value="NZ_FOMI01000003.1"/>
</dbReference>
<dbReference type="GO" id="GO:0016740">
    <property type="term" value="F:transferase activity"/>
    <property type="evidence" value="ECO:0007669"/>
    <property type="project" value="UniProtKB-KW"/>
</dbReference>
<reference evidence="3" key="1">
    <citation type="submission" date="2016-10" db="EMBL/GenBank/DDBJ databases">
        <authorList>
            <person name="Varghese N."/>
            <person name="Submissions S."/>
        </authorList>
    </citation>
    <scope>NUCLEOTIDE SEQUENCE [LARGE SCALE GENOMIC DNA]</scope>
    <source>
        <strain evidence="3">DSM 25730</strain>
    </source>
</reference>
<protein>
    <submittedName>
        <fullName evidence="2">Acetyltransferase (GNAT) domain-containing protein</fullName>
    </submittedName>
</protein>
<evidence type="ECO:0000259" key="1">
    <source>
        <dbReference type="Pfam" id="PF13480"/>
    </source>
</evidence>
<dbReference type="SUPFAM" id="SSF55729">
    <property type="entry name" value="Acyl-CoA N-acyltransferases (Nat)"/>
    <property type="match status" value="1"/>
</dbReference>
<accession>A0A1I1PCF7</accession>
<keyword evidence="3" id="KW-1185">Reference proteome</keyword>